<protein>
    <submittedName>
        <fullName evidence="7">OPA family glycerol-3-phosphate transporter-like MFS transporter</fullName>
    </submittedName>
</protein>
<feature type="transmembrane region" description="Helical" evidence="5">
    <location>
        <begin position="62"/>
        <end position="80"/>
    </location>
</feature>
<feature type="transmembrane region" description="Helical" evidence="5">
    <location>
        <begin position="343"/>
        <end position="367"/>
    </location>
</feature>
<sequence>MTSSSSIAMIAALSDKRQSFLRARRKVLLATMFCYLFFYTGRQTFGFAIPGIQAEFGVSKETLGWVSAALLWCYAIGQAINGNLGDKLGGRTVMSAGAILSCATNWAVSFSTGLLSLGFLWGLNGYFQAMGWAPGSRVLSNWFGPGDRGKVFGCYVFAAGMASVLSFVTSILVVHIFEMEWRWIFRIPVLLMLLGGLTFFFVARERPEDLGFGSPHASEREAVSETSEESSMQRYRAVLSNWRIWMGGLAIGFQNAARYGLLVWVPVHFIGGDGAAAAGTGSLIAPEWTTIALPVGMAIGAATNGYISDRYFATRRYVAIVLYMTLATAMALLMYGIPAASVHLGLAVLFLCGFFVYGPQASFWALCPDLVGHRRAGTAVGVMNFFAYLFAGLGEPLIGKVMDSSGTTSVIFLLVAMASGASAVTASFIRR</sequence>
<comment type="subcellular location">
    <subcellularLocation>
        <location evidence="1">Endomembrane system</location>
        <topology evidence="1">Multi-pass membrane protein</topology>
    </subcellularLocation>
</comment>
<evidence type="ECO:0000256" key="5">
    <source>
        <dbReference type="SAM" id="Phobius"/>
    </source>
</evidence>
<dbReference type="InterPro" id="IPR000849">
    <property type="entry name" value="Sugar_P_transporter"/>
</dbReference>
<dbReference type="Proteomes" id="UP001138540">
    <property type="component" value="Unassembled WGS sequence"/>
</dbReference>
<dbReference type="InterPro" id="IPR011701">
    <property type="entry name" value="MFS"/>
</dbReference>
<dbReference type="PIRSF" id="PIRSF002808">
    <property type="entry name" value="Hexose_phosphate_transp"/>
    <property type="match status" value="1"/>
</dbReference>
<evidence type="ECO:0000313" key="8">
    <source>
        <dbReference type="Proteomes" id="UP001138540"/>
    </source>
</evidence>
<keyword evidence="4 5" id="KW-0472">Membrane</keyword>
<feature type="transmembrane region" description="Helical" evidence="5">
    <location>
        <begin position="114"/>
        <end position="133"/>
    </location>
</feature>
<gene>
    <name evidence="7" type="ORF">HNP60_001741</name>
</gene>
<evidence type="ECO:0000256" key="1">
    <source>
        <dbReference type="ARBA" id="ARBA00004127"/>
    </source>
</evidence>
<feature type="domain" description="Major facilitator superfamily (MFS) profile" evidence="6">
    <location>
        <begin position="27"/>
        <end position="431"/>
    </location>
</feature>
<dbReference type="Pfam" id="PF07690">
    <property type="entry name" value="MFS_1"/>
    <property type="match status" value="1"/>
</dbReference>
<dbReference type="InterPro" id="IPR036259">
    <property type="entry name" value="MFS_trans_sf"/>
</dbReference>
<feature type="transmembrane region" description="Helical" evidence="5">
    <location>
        <begin position="154"/>
        <end position="177"/>
    </location>
</feature>
<accession>A0ABR6NER4</accession>
<dbReference type="PANTHER" id="PTHR43826:SF7">
    <property type="entry name" value="PROTEIN UHPC, PUTATIVE-RELATED"/>
    <property type="match status" value="1"/>
</dbReference>
<keyword evidence="2 5" id="KW-0812">Transmembrane</keyword>
<proteinExistence type="predicted"/>
<keyword evidence="3 5" id="KW-1133">Transmembrane helix</keyword>
<comment type="caution">
    <text evidence="7">The sequence shown here is derived from an EMBL/GenBank/DDBJ whole genome shotgun (WGS) entry which is preliminary data.</text>
</comment>
<keyword evidence="8" id="KW-1185">Reference proteome</keyword>
<name>A0ABR6NER4_9SPHN</name>
<reference evidence="7 8" key="1">
    <citation type="submission" date="2020-08" db="EMBL/GenBank/DDBJ databases">
        <title>Exploring microbial biodiversity for novel pathways involved in the catabolism of aromatic compounds derived from lignin.</title>
        <authorList>
            <person name="Elkins J."/>
        </authorList>
    </citation>
    <scope>NUCLEOTIDE SEQUENCE [LARGE SCALE GENOMIC DNA]</scope>
    <source>
        <strain evidence="7 8">B1D3A</strain>
    </source>
</reference>
<feature type="transmembrane region" description="Helical" evidence="5">
    <location>
        <begin position="410"/>
        <end position="429"/>
    </location>
</feature>
<evidence type="ECO:0000256" key="2">
    <source>
        <dbReference type="ARBA" id="ARBA00022692"/>
    </source>
</evidence>
<dbReference type="InterPro" id="IPR020846">
    <property type="entry name" value="MFS_dom"/>
</dbReference>
<dbReference type="InterPro" id="IPR051337">
    <property type="entry name" value="OPA_Antiporter"/>
</dbReference>
<dbReference type="PANTHER" id="PTHR43826">
    <property type="entry name" value="GLUCOSE-6-PHOSPHATE EXCHANGER SLC37A4"/>
    <property type="match status" value="1"/>
</dbReference>
<evidence type="ECO:0000313" key="7">
    <source>
        <dbReference type="EMBL" id="MBB5985767.1"/>
    </source>
</evidence>
<dbReference type="PROSITE" id="PS50850">
    <property type="entry name" value="MFS"/>
    <property type="match status" value="1"/>
</dbReference>
<dbReference type="Gene3D" id="1.20.1250.20">
    <property type="entry name" value="MFS general substrate transporter like domains"/>
    <property type="match status" value="2"/>
</dbReference>
<feature type="transmembrane region" description="Helical" evidence="5">
    <location>
        <begin position="183"/>
        <end position="203"/>
    </location>
</feature>
<evidence type="ECO:0000256" key="4">
    <source>
        <dbReference type="ARBA" id="ARBA00023136"/>
    </source>
</evidence>
<evidence type="ECO:0000259" key="6">
    <source>
        <dbReference type="PROSITE" id="PS50850"/>
    </source>
</evidence>
<dbReference type="SUPFAM" id="SSF103473">
    <property type="entry name" value="MFS general substrate transporter"/>
    <property type="match status" value="1"/>
</dbReference>
<organism evidence="7 8">
    <name type="scientific">Sphingobium lignivorans</name>
    <dbReference type="NCBI Taxonomy" id="2735886"/>
    <lineage>
        <taxon>Bacteria</taxon>
        <taxon>Pseudomonadati</taxon>
        <taxon>Pseudomonadota</taxon>
        <taxon>Alphaproteobacteria</taxon>
        <taxon>Sphingomonadales</taxon>
        <taxon>Sphingomonadaceae</taxon>
        <taxon>Sphingobium</taxon>
    </lineage>
</organism>
<evidence type="ECO:0000256" key="3">
    <source>
        <dbReference type="ARBA" id="ARBA00022989"/>
    </source>
</evidence>
<feature type="transmembrane region" description="Helical" evidence="5">
    <location>
        <begin position="317"/>
        <end position="337"/>
    </location>
</feature>
<dbReference type="RefSeq" id="WP_338056702.1">
    <property type="nucleotide sequence ID" value="NZ_JACHKA010000001.1"/>
</dbReference>
<dbReference type="EMBL" id="JACHKA010000001">
    <property type="protein sequence ID" value="MBB5985767.1"/>
    <property type="molecule type" value="Genomic_DNA"/>
</dbReference>
<feature type="transmembrane region" description="Helical" evidence="5">
    <location>
        <begin position="379"/>
        <end position="398"/>
    </location>
</feature>